<evidence type="ECO:0000313" key="1">
    <source>
        <dbReference type="EMBL" id="MBL4952011.1"/>
    </source>
</evidence>
<accession>A0ABS1TL21</accession>
<name>A0ABS1TL21_9BACI</name>
<protein>
    <submittedName>
        <fullName evidence="1">DUF2092 domain-containing protein</fullName>
    </submittedName>
</protein>
<dbReference type="Pfam" id="PF09865">
    <property type="entry name" value="DUF2092"/>
    <property type="match status" value="1"/>
</dbReference>
<dbReference type="PANTHER" id="PTHR37507">
    <property type="entry name" value="SPORULATION PROTEIN YDCC"/>
    <property type="match status" value="1"/>
</dbReference>
<keyword evidence="2" id="KW-1185">Reference proteome</keyword>
<evidence type="ECO:0000313" key="2">
    <source>
        <dbReference type="Proteomes" id="UP000623967"/>
    </source>
</evidence>
<dbReference type="EMBL" id="JAESWB010000131">
    <property type="protein sequence ID" value="MBL4952011.1"/>
    <property type="molecule type" value="Genomic_DNA"/>
</dbReference>
<dbReference type="Gene3D" id="2.50.20.10">
    <property type="entry name" value="Lipoprotein localisation LolA/LolB/LppX"/>
    <property type="match status" value="1"/>
</dbReference>
<dbReference type="Proteomes" id="UP000623967">
    <property type="component" value="Unassembled WGS sequence"/>
</dbReference>
<comment type="caution">
    <text evidence="1">The sequence shown here is derived from an EMBL/GenBank/DDBJ whole genome shotgun (WGS) entry which is preliminary data.</text>
</comment>
<organism evidence="1 2">
    <name type="scientific">Neobacillus paridis</name>
    <dbReference type="NCBI Taxonomy" id="2803862"/>
    <lineage>
        <taxon>Bacteria</taxon>
        <taxon>Bacillati</taxon>
        <taxon>Bacillota</taxon>
        <taxon>Bacilli</taxon>
        <taxon>Bacillales</taxon>
        <taxon>Bacillaceae</taxon>
        <taxon>Neobacillus</taxon>
    </lineage>
</organism>
<reference evidence="1 2" key="1">
    <citation type="submission" date="2021-01" db="EMBL/GenBank/DDBJ databases">
        <title>Genome public.</title>
        <authorList>
            <person name="Liu C."/>
            <person name="Sun Q."/>
        </authorList>
    </citation>
    <scope>NUCLEOTIDE SEQUENCE [LARGE SCALE GENOMIC DNA]</scope>
    <source>
        <strain evidence="1 2">YIM B02564</strain>
    </source>
</reference>
<proteinExistence type="predicted"/>
<dbReference type="PANTHER" id="PTHR37507:SF2">
    <property type="entry name" value="SPORULATION PROTEIN YDCC"/>
    <property type="match status" value="1"/>
</dbReference>
<sequence length="330" mass="37522">MSAEEIVSKVLAEKGDSNSYYAEGTMKVTSSGKTKEHIYFKEYAGSDGKRKMVSTNLPKKNHQAYAVNDGKQLITYETGSKKAYSMDLSDQELPTMTHKEQMTTMLEAMKDTHTKKIVGEEKIHGFNTYHIKLTAKEKENLLGDMELWIDQKTWFMVKLTSQVGDEKTEMEYKKIDFSPKFTADTFKLKLPENVKITPMESEIGSKTGSISDAEKALGKPFLIFKDLTVDKVEIDELKGEVNRTEITVNYMKQNIPVLTVSIFPTPEGKGMAIKKGKWTVRGQNAEYEKVINGLMWDEAGLRYSLMILNPDLKMEKVIEMTKQMKLSSEK</sequence>
<dbReference type="InterPro" id="IPR029046">
    <property type="entry name" value="LolA/LolB/LppX"/>
</dbReference>
<dbReference type="SUPFAM" id="SSF89392">
    <property type="entry name" value="Prokaryotic lipoproteins and lipoprotein localization factors"/>
    <property type="match status" value="1"/>
</dbReference>
<dbReference type="RefSeq" id="WP_202653288.1">
    <property type="nucleotide sequence ID" value="NZ_JAESWB010000131.1"/>
</dbReference>
<gene>
    <name evidence="1" type="ORF">JK635_07285</name>
</gene>
<dbReference type="InterPro" id="IPR052944">
    <property type="entry name" value="Sporulation_related"/>
</dbReference>
<dbReference type="InterPro" id="IPR019207">
    <property type="entry name" value="DUF2092"/>
</dbReference>